<evidence type="ECO:0000313" key="1">
    <source>
        <dbReference type="EMBL" id="OGF52682.1"/>
    </source>
</evidence>
<evidence type="ECO:0000313" key="2">
    <source>
        <dbReference type="Proteomes" id="UP000179157"/>
    </source>
</evidence>
<evidence type="ECO:0008006" key="3">
    <source>
        <dbReference type="Google" id="ProtNLM"/>
    </source>
</evidence>
<accession>A0A1F5UND7</accession>
<organism evidence="1 2">
    <name type="scientific">Fraserbacteria sp. (strain RBG_16_55_9)</name>
    <dbReference type="NCBI Taxonomy" id="1817864"/>
    <lineage>
        <taxon>Bacteria</taxon>
        <taxon>Candidatus Fraseribacteriota</taxon>
    </lineage>
</organism>
<dbReference type="AlphaFoldDB" id="A0A1F5UND7"/>
<comment type="caution">
    <text evidence="1">The sequence shown here is derived from an EMBL/GenBank/DDBJ whole genome shotgun (WGS) entry which is preliminary data.</text>
</comment>
<protein>
    <recommendedName>
        <fullName evidence="3">DUF3105 domain-containing protein</fullName>
    </recommendedName>
</protein>
<dbReference type="EMBL" id="MFGX01000131">
    <property type="protein sequence ID" value="OGF52682.1"/>
    <property type="molecule type" value="Genomic_DNA"/>
</dbReference>
<dbReference type="Proteomes" id="UP000179157">
    <property type="component" value="Unassembled WGS sequence"/>
</dbReference>
<dbReference type="Pfam" id="PF11303">
    <property type="entry name" value="DUF3105"/>
    <property type="match status" value="1"/>
</dbReference>
<proteinExistence type="predicted"/>
<dbReference type="STRING" id="1817864.A2Z21_03670"/>
<dbReference type="InterPro" id="IPR021454">
    <property type="entry name" value="DUF3105"/>
</dbReference>
<reference evidence="1 2" key="1">
    <citation type="journal article" date="2016" name="Nat. Commun.">
        <title>Thousands of microbial genomes shed light on interconnected biogeochemical processes in an aquifer system.</title>
        <authorList>
            <person name="Anantharaman K."/>
            <person name="Brown C.T."/>
            <person name="Hug L.A."/>
            <person name="Sharon I."/>
            <person name="Castelle C.J."/>
            <person name="Probst A.J."/>
            <person name="Thomas B.C."/>
            <person name="Singh A."/>
            <person name="Wilkins M.J."/>
            <person name="Karaoz U."/>
            <person name="Brodie E.L."/>
            <person name="Williams K.H."/>
            <person name="Hubbard S.S."/>
            <person name="Banfield J.F."/>
        </authorList>
    </citation>
    <scope>NUCLEOTIDE SEQUENCE [LARGE SCALE GENOMIC DNA]</scope>
    <source>
        <strain evidence="2">RBG_16_55_9</strain>
    </source>
</reference>
<sequence length="186" mass="20412">MAILAAIVAISYGIFLVLGLFSRPGYAVADLGRGPIEEQHCTPRFNSSPPTSGCHSQSKVAYGVHDEPIPAELQVHNLEHGAVIIQYRPSGIIGVGDALAQDLDAFVNRLRNSNLRYCRLIAAPHAFPFSFPNRPEEETSPKVIALTAWGRIDVLDTYDEARIKKFIDAFINQGPESSQLPQNECQ</sequence>
<name>A0A1F5UND7_FRAXR</name>
<gene>
    <name evidence="1" type="ORF">A2Z21_03670</name>
</gene>